<keyword evidence="3" id="KW-0808">Transferase</keyword>
<evidence type="ECO:0000256" key="2">
    <source>
        <dbReference type="ARBA" id="ARBA00022603"/>
    </source>
</evidence>
<dbReference type="Pfam" id="PF07669">
    <property type="entry name" value="Eco57I"/>
    <property type="match status" value="1"/>
</dbReference>
<dbReference type="PRINTS" id="PR00507">
    <property type="entry name" value="N12N6MTFRASE"/>
</dbReference>
<dbReference type="InterPro" id="IPR050953">
    <property type="entry name" value="N4_N6_ade-DNA_methylase"/>
</dbReference>
<name>A0A6C0H9H3_9ZZZZ</name>
<protein>
    <recommendedName>
        <fullName evidence="1">site-specific DNA-methyltransferase (adenine-specific)</fullName>
        <ecNumber evidence="1">2.1.1.72</ecNumber>
    </recommendedName>
</protein>
<dbReference type="GO" id="GO:0032259">
    <property type="term" value="P:methylation"/>
    <property type="evidence" value="ECO:0007669"/>
    <property type="project" value="UniProtKB-KW"/>
</dbReference>
<dbReference type="GO" id="GO:0003677">
    <property type="term" value="F:DNA binding"/>
    <property type="evidence" value="ECO:0007669"/>
    <property type="project" value="UniProtKB-KW"/>
</dbReference>
<dbReference type="GO" id="GO:0009007">
    <property type="term" value="F:site-specific DNA-methyltransferase (adenine-specific) activity"/>
    <property type="evidence" value="ECO:0007669"/>
    <property type="project" value="UniProtKB-EC"/>
</dbReference>
<proteinExistence type="predicted"/>
<dbReference type="InterPro" id="IPR029063">
    <property type="entry name" value="SAM-dependent_MTases_sf"/>
</dbReference>
<dbReference type="InterPro" id="IPR002052">
    <property type="entry name" value="DNA_methylase_N6_adenine_CS"/>
</dbReference>
<dbReference type="EMBL" id="MN739916">
    <property type="protein sequence ID" value="QHT77261.1"/>
    <property type="molecule type" value="Genomic_DNA"/>
</dbReference>
<evidence type="ECO:0000256" key="7">
    <source>
        <dbReference type="ARBA" id="ARBA00047942"/>
    </source>
</evidence>
<evidence type="ECO:0000259" key="8">
    <source>
        <dbReference type="Pfam" id="PF07669"/>
    </source>
</evidence>
<dbReference type="PROSITE" id="PS00092">
    <property type="entry name" value="N6_MTASE"/>
    <property type="match status" value="1"/>
</dbReference>
<dbReference type="Gene3D" id="3.40.50.150">
    <property type="entry name" value="Vaccinia Virus protein VP39"/>
    <property type="match status" value="1"/>
</dbReference>
<sequence>MEKYSDLSKKLTKNIDTNEKKKNGIYFTPATIIKKNIDALNPYFSKIKTVLEPSCGSCEFLNYIDTKSSNIEMTGIENNQIIYDEIKKISFKNPTQIINSDFLEWSPTQNYDLIIGNPPYFVMKKDDVSAEYYDYFDGRPNIFTLFIVKSLHMLNPDGILSFILPKSFTNCLYYDKLRKYIMDKYSILELIDCSDDSFIETKQETILFIVQNAVKPDTKENAKYMIHIGDYTILNTPENIVKMRELYKESTTLNKLNFTVSVGNVVWNQCKAILTDDNKKTRLIYSSDIVDSKLVVKEYSNKDKKNYIDKAGSTDVILVINRGYGVGDYQFHYCVIDVDYPYLVENHLICVKYGEQKTKPELLELYNKVIQSLNNEKTNEFINLYFGNNAMNTTELNYILPIYLDE</sequence>
<reference evidence="9" key="1">
    <citation type="journal article" date="2020" name="Nature">
        <title>Giant virus diversity and host interactions through global metagenomics.</title>
        <authorList>
            <person name="Schulz F."/>
            <person name="Roux S."/>
            <person name="Paez-Espino D."/>
            <person name="Jungbluth S."/>
            <person name="Walsh D.A."/>
            <person name="Denef V.J."/>
            <person name="McMahon K.D."/>
            <person name="Konstantinidis K.T."/>
            <person name="Eloe-Fadrosh E.A."/>
            <person name="Kyrpides N.C."/>
            <person name="Woyke T."/>
        </authorList>
    </citation>
    <scope>NUCLEOTIDE SEQUENCE</scope>
    <source>
        <strain evidence="9">GVMAG-M-3300023179-86</strain>
    </source>
</reference>
<evidence type="ECO:0000256" key="1">
    <source>
        <dbReference type="ARBA" id="ARBA00011900"/>
    </source>
</evidence>
<dbReference type="InterPro" id="IPR011639">
    <property type="entry name" value="MethylTrfase_TaqI-like_dom"/>
</dbReference>
<evidence type="ECO:0000256" key="5">
    <source>
        <dbReference type="ARBA" id="ARBA00022747"/>
    </source>
</evidence>
<evidence type="ECO:0000256" key="3">
    <source>
        <dbReference type="ARBA" id="ARBA00022679"/>
    </source>
</evidence>
<dbReference type="GO" id="GO:0009307">
    <property type="term" value="P:DNA restriction-modification system"/>
    <property type="evidence" value="ECO:0007669"/>
    <property type="project" value="UniProtKB-KW"/>
</dbReference>
<comment type="catalytic activity">
    <reaction evidence="7">
        <text>a 2'-deoxyadenosine in DNA + S-adenosyl-L-methionine = an N(6)-methyl-2'-deoxyadenosine in DNA + S-adenosyl-L-homocysteine + H(+)</text>
        <dbReference type="Rhea" id="RHEA:15197"/>
        <dbReference type="Rhea" id="RHEA-COMP:12418"/>
        <dbReference type="Rhea" id="RHEA-COMP:12419"/>
        <dbReference type="ChEBI" id="CHEBI:15378"/>
        <dbReference type="ChEBI" id="CHEBI:57856"/>
        <dbReference type="ChEBI" id="CHEBI:59789"/>
        <dbReference type="ChEBI" id="CHEBI:90615"/>
        <dbReference type="ChEBI" id="CHEBI:90616"/>
        <dbReference type="EC" id="2.1.1.72"/>
    </reaction>
</comment>
<keyword evidence="6" id="KW-0238">DNA-binding</keyword>
<dbReference type="PANTHER" id="PTHR33841">
    <property type="entry name" value="DNA METHYLTRANSFERASE YEEA-RELATED"/>
    <property type="match status" value="1"/>
</dbReference>
<evidence type="ECO:0000256" key="6">
    <source>
        <dbReference type="ARBA" id="ARBA00023125"/>
    </source>
</evidence>
<keyword evidence="2" id="KW-0489">Methyltransferase</keyword>
<dbReference type="PANTHER" id="PTHR33841:SF6">
    <property type="entry name" value="TYPE II METHYLTRANSFERASE M.HINDII"/>
    <property type="match status" value="1"/>
</dbReference>
<evidence type="ECO:0000313" key="9">
    <source>
        <dbReference type="EMBL" id="QHT77261.1"/>
    </source>
</evidence>
<keyword evidence="4" id="KW-0949">S-adenosyl-L-methionine</keyword>
<dbReference type="AlphaFoldDB" id="A0A6C0H9H3"/>
<feature type="domain" description="Type II methyltransferase M.TaqI-like" evidence="8">
    <location>
        <begin position="63"/>
        <end position="195"/>
    </location>
</feature>
<evidence type="ECO:0000256" key="4">
    <source>
        <dbReference type="ARBA" id="ARBA00022691"/>
    </source>
</evidence>
<dbReference type="EC" id="2.1.1.72" evidence="1"/>
<keyword evidence="5" id="KW-0680">Restriction system</keyword>
<organism evidence="9">
    <name type="scientific">viral metagenome</name>
    <dbReference type="NCBI Taxonomy" id="1070528"/>
    <lineage>
        <taxon>unclassified sequences</taxon>
        <taxon>metagenomes</taxon>
        <taxon>organismal metagenomes</taxon>
    </lineage>
</organism>
<dbReference type="SUPFAM" id="SSF53335">
    <property type="entry name" value="S-adenosyl-L-methionine-dependent methyltransferases"/>
    <property type="match status" value="1"/>
</dbReference>
<accession>A0A6C0H9H3</accession>